<keyword evidence="9" id="KW-1185">Reference proteome</keyword>
<dbReference type="SMART" id="SM00387">
    <property type="entry name" value="HATPase_c"/>
    <property type="match status" value="1"/>
</dbReference>
<dbReference type="PROSITE" id="PS50109">
    <property type="entry name" value="HIS_KIN"/>
    <property type="match status" value="1"/>
</dbReference>
<dbReference type="Gene3D" id="1.10.287.130">
    <property type="match status" value="1"/>
</dbReference>
<sequence length="256" mass="28611">MSERNPSRPVEPSVANAKEPSIERLFSLFSHELYTRITSLQGALWLLRRQPLNDRPEVGQLLDLAAESADHLTRAIENILDWYGLSHGRDFLFLQPGDGADALRQAVQTLQPLADERQIRISLDILESIPLVTDERYLRRAFRGLLHNAIKFSPRDGQIWVTVTIVPSEEGPGAAIALFSIADRGVGIAREDIGRLFKPFQQIDSSDTREYGGLGLELAICHEIIRQHGGRIHVESVVGRGSTFYVALPMDVSRVL</sequence>
<dbReference type="PRINTS" id="PR00344">
    <property type="entry name" value="BCTRLSENSOR"/>
</dbReference>
<dbReference type="InterPro" id="IPR005467">
    <property type="entry name" value="His_kinase_dom"/>
</dbReference>
<name>A0AAW9QVQ0_9CHRO</name>
<dbReference type="EMBL" id="JBAFSM010000030">
    <property type="protein sequence ID" value="MEG3438522.1"/>
    <property type="molecule type" value="Genomic_DNA"/>
</dbReference>
<keyword evidence="6" id="KW-0902">Two-component regulatory system</keyword>
<evidence type="ECO:0000259" key="7">
    <source>
        <dbReference type="PROSITE" id="PS50109"/>
    </source>
</evidence>
<keyword evidence="5 8" id="KW-0418">Kinase</keyword>
<evidence type="ECO:0000256" key="1">
    <source>
        <dbReference type="ARBA" id="ARBA00000085"/>
    </source>
</evidence>
<dbReference type="PANTHER" id="PTHR43711:SF1">
    <property type="entry name" value="HISTIDINE KINASE 1"/>
    <property type="match status" value="1"/>
</dbReference>
<evidence type="ECO:0000313" key="9">
    <source>
        <dbReference type="Proteomes" id="UP001328733"/>
    </source>
</evidence>
<accession>A0AAW9QVQ0</accession>
<dbReference type="EC" id="2.7.13.3" evidence="2"/>
<evidence type="ECO:0000256" key="2">
    <source>
        <dbReference type="ARBA" id="ARBA00012438"/>
    </source>
</evidence>
<dbReference type="InterPro" id="IPR003594">
    <property type="entry name" value="HATPase_dom"/>
</dbReference>
<gene>
    <name evidence="8" type="ORF">V0288_15430</name>
</gene>
<evidence type="ECO:0000256" key="6">
    <source>
        <dbReference type="ARBA" id="ARBA00023012"/>
    </source>
</evidence>
<comment type="caution">
    <text evidence="8">The sequence shown here is derived from an EMBL/GenBank/DDBJ whole genome shotgun (WGS) entry which is preliminary data.</text>
</comment>
<dbReference type="InterPro" id="IPR036097">
    <property type="entry name" value="HisK_dim/P_sf"/>
</dbReference>
<protein>
    <recommendedName>
        <fullName evidence="2">histidine kinase</fullName>
        <ecNumber evidence="2">2.7.13.3</ecNumber>
    </recommendedName>
</protein>
<organism evidence="8 9">
    <name type="scientific">Pannus brasiliensis CCIBt3594</name>
    <dbReference type="NCBI Taxonomy" id="1427578"/>
    <lineage>
        <taxon>Bacteria</taxon>
        <taxon>Bacillati</taxon>
        <taxon>Cyanobacteriota</taxon>
        <taxon>Cyanophyceae</taxon>
        <taxon>Oscillatoriophycideae</taxon>
        <taxon>Chroococcales</taxon>
        <taxon>Microcystaceae</taxon>
        <taxon>Pannus</taxon>
    </lineage>
</organism>
<dbReference type="InterPro" id="IPR036890">
    <property type="entry name" value="HATPase_C_sf"/>
</dbReference>
<dbReference type="Pfam" id="PF02518">
    <property type="entry name" value="HATPase_c"/>
    <property type="match status" value="1"/>
</dbReference>
<dbReference type="SUPFAM" id="SSF47384">
    <property type="entry name" value="Homodimeric domain of signal transducing histidine kinase"/>
    <property type="match status" value="1"/>
</dbReference>
<dbReference type="GO" id="GO:0000155">
    <property type="term" value="F:phosphorelay sensor kinase activity"/>
    <property type="evidence" value="ECO:0007669"/>
    <property type="project" value="InterPro"/>
</dbReference>
<dbReference type="FunFam" id="3.30.565.10:FF:000006">
    <property type="entry name" value="Sensor histidine kinase WalK"/>
    <property type="match status" value="1"/>
</dbReference>
<proteinExistence type="predicted"/>
<evidence type="ECO:0000256" key="5">
    <source>
        <dbReference type="ARBA" id="ARBA00022777"/>
    </source>
</evidence>
<dbReference type="InterPro" id="IPR003661">
    <property type="entry name" value="HisK_dim/P_dom"/>
</dbReference>
<keyword evidence="4" id="KW-0808">Transferase</keyword>
<dbReference type="AlphaFoldDB" id="A0AAW9QVQ0"/>
<evidence type="ECO:0000256" key="4">
    <source>
        <dbReference type="ARBA" id="ARBA00022679"/>
    </source>
</evidence>
<dbReference type="PANTHER" id="PTHR43711">
    <property type="entry name" value="TWO-COMPONENT HISTIDINE KINASE"/>
    <property type="match status" value="1"/>
</dbReference>
<dbReference type="InterPro" id="IPR004358">
    <property type="entry name" value="Sig_transdc_His_kin-like_C"/>
</dbReference>
<evidence type="ECO:0000256" key="3">
    <source>
        <dbReference type="ARBA" id="ARBA00022553"/>
    </source>
</evidence>
<dbReference type="Gene3D" id="3.30.565.10">
    <property type="entry name" value="Histidine kinase-like ATPase, C-terminal domain"/>
    <property type="match status" value="1"/>
</dbReference>
<comment type="catalytic activity">
    <reaction evidence="1">
        <text>ATP + protein L-histidine = ADP + protein N-phospho-L-histidine.</text>
        <dbReference type="EC" id="2.7.13.3"/>
    </reaction>
</comment>
<keyword evidence="3" id="KW-0597">Phosphoprotein</keyword>
<dbReference type="Proteomes" id="UP001328733">
    <property type="component" value="Unassembled WGS sequence"/>
</dbReference>
<reference evidence="8 9" key="1">
    <citation type="submission" date="2024-01" db="EMBL/GenBank/DDBJ databases">
        <title>Genomic insights into the taxonomy and metabolism of the cyanobacterium Pannus brasiliensis CCIBt3594.</title>
        <authorList>
            <person name="Machado M."/>
            <person name="Botero N.B."/>
            <person name="Andreote A.P.D."/>
            <person name="Feitosa A.M.T."/>
            <person name="Popin R."/>
            <person name="Sivonen K."/>
            <person name="Fiore M.F."/>
        </authorList>
    </citation>
    <scope>NUCLEOTIDE SEQUENCE [LARGE SCALE GENOMIC DNA]</scope>
    <source>
        <strain evidence="8 9">CCIBt3594</strain>
    </source>
</reference>
<dbReference type="Pfam" id="PF00512">
    <property type="entry name" value="HisKA"/>
    <property type="match status" value="1"/>
</dbReference>
<dbReference type="SUPFAM" id="SSF55874">
    <property type="entry name" value="ATPase domain of HSP90 chaperone/DNA topoisomerase II/histidine kinase"/>
    <property type="match status" value="1"/>
</dbReference>
<feature type="domain" description="Histidine kinase" evidence="7">
    <location>
        <begin position="28"/>
        <end position="252"/>
    </location>
</feature>
<evidence type="ECO:0000313" key="8">
    <source>
        <dbReference type="EMBL" id="MEG3438522.1"/>
    </source>
</evidence>
<dbReference type="InterPro" id="IPR050736">
    <property type="entry name" value="Sensor_HK_Regulatory"/>
</dbReference>